<proteinExistence type="predicted"/>
<protein>
    <submittedName>
        <fullName evidence="2">Uncharacterized protein</fullName>
    </submittedName>
</protein>
<feature type="compositionally biased region" description="Acidic residues" evidence="1">
    <location>
        <begin position="7"/>
        <end position="20"/>
    </location>
</feature>
<reference evidence="2" key="1">
    <citation type="submission" date="2022-10" db="EMBL/GenBank/DDBJ databases">
        <title>The complete genomes of actinobacterial strains from the NBC collection.</title>
        <authorList>
            <person name="Joergensen T.S."/>
            <person name="Alvarez Arevalo M."/>
            <person name="Sterndorff E.B."/>
            <person name="Faurdal D."/>
            <person name="Vuksanovic O."/>
            <person name="Mourched A.-S."/>
            <person name="Charusanti P."/>
            <person name="Shaw S."/>
            <person name="Blin K."/>
            <person name="Weber T."/>
        </authorList>
    </citation>
    <scope>NUCLEOTIDE SEQUENCE</scope>
    <source>
        <strain evidence="2">NBC_00049</strain>
    </source>
</reference>
<name>A0AAU2JTH3_9ACTN</name>
<gene>
    <name evidence="2" type="ORF">OG327_18870</name>
</gene>
<evidence type="ECO:0000256" key="1">
    <source>
        <dbReference type="SAM" id="MobiDB-lite"/>
    </source>
</evidence>
<sequence>MATGEGTVEDAVEDAVEGSLEDEDVWEPLSEDVRRTLELLLDGDSEAQRGFLAQIPYAEMTRGNCPCPCVFLSVDTDAVAAVPLEKQVAAVAGASLFTAEGDYAGEATLLAAGGALADLQFCDWEDRGPGSLRLWEWLGPRHPMDPAVG</sequence>
<dbReference type="EMBL" id="CP108264">
    <property type="protein sequence ID" value="WTU75216.1"/>
    <property type="molecule type" value="Genomic_DNA"/>
</dbReference>
<accession>A0AAU2JTH3</accession>
<organism evidence="2">
    <name type="scientific">Streptomyces sp. NBC_00049</name>
    <dbReference type="NCBI Taxonomy" id="2903617"/>
    <lineage>
        <taxon>Bacteria</taxon>
        <taxon>Bacillati</taxon>
        <taxon>Actinomycetota</taxon>
        <taxon>Actinomycetes</taxon>
        <taxon>Kitasatosporales</taxon>
        <taxon>Streptomycetaceae</taxon>
        <taxon>Streptomyces</taxon>
    </lineage>
</organism>
<feature type="region of interest" description="Disordered" evidence="1">
    <location>
        <begin position="1"/>
        <end position="20"/>
    </location>
</feature>
<dbReference type="AlphaFoldDB" id="A0AAU2JTH3"/>
<evidence type="ECO:0000313" key="2">
    <source>
        <dbReference type="EMBL" id="WTU75216.1"/>
    </source>
</evidence>